<evidence type="ECO:0000259" key="4">
    <source>
        <dbReference type="SMART" id="SM00945"/>
    </source>
</evidence>
<dbReference type="SMART" id="SM00945">
    <property type="entry name" value="ProQ"/>
    <property type="match status" value="1"/>
</dbReference>
<dbReference type="RefSeq" id="WP_223903758.1">
    <property type="nucleotide sequence ID" value="NZ_AP024238.1"/>
</dbReference>
<evidence type="ECO:0000313" key="6">
    <source>
        <dbReference type="Proteomes" id="UP000824366"/>
    </source>
</evidence>
<sequence length="219" mass="24704">MNDTNTDAAIEVMEVADSAVKSKRKNRFESAQPVLEKLFEYYPHLFGERFLPLKLGIFQELMAAHPEVFKRDALKTALGVHTRSTRYLQSVAAGLKRHDLEGKPVEDVAPEHVFLSIMEVFQRRQARSKDDLKPKLRAQLVAAYEASGLSRQDYLSRLPLLDEAIASQLDDAIAEVEQQRARRAALVMAYESSGKSVEEFSASLGMEVAQVRTALKERR</sequence>
<dbReference type="InterPro" id="IPR016103">
    <property type="entry name" value="ProQ/FinO"/>
</dbReference>
<keyword evidence="6" id="KW-1185">Reference proteome</keyword>
<dbReference type="InterPro" id="IPR036442">
    <property type="entry name" value="ProQ/FinO_sf"/>
</dbReference>
<protein>
    <submittedName>
        <fullName evidence="5">RNA chaperone ProQ</fullName>
    </submittedName>
</protein>
<dbReference type="SUPFAM" id="SSF48657">
    <property type="entry name" value="FinO-like"/>
    <property type="match status" value="1"/>
</dbReference>
<keyword evidence="3" id="KW-0143">Chaperone</keyword>
<evidence type="ECO:0000256" key="2">
    <source>
        <dbReference type="ARBA" id="ARBA00022884"/>
    </source>
</evidence>
<dbReference type="EMBL" id="AP024238">
    <property type="protein sequence ID" value="BCO27733.1"/>
    <property type="molecule type" value="Genomic_DNA"/>
</dbReference>
<proteinExistence type="predicted"/>
<feature type="domain" description="ProQ/FinO" evidence="4">
    <location>
        <begin position="26"/>
        <end position="136"/>
    </location>
</feature>
<gene>
    <name evidence="5" type="ORF">MIZ03_2622</name>
</gene>
<keyword evidence="2" id="KW-0694">RNA-binding</keyword>
<accession>A0ABN6D7X2</accession>
<dbReference type="Gene3D" id="1.10.1710.10">
    <property type="entry name" value="ProQ/FinO domain"/>
    <property type="match status" value="1"/>
</dbReference>
<dbReference type="PANTHER" id="PTHR38106">
    <property type="entry name" value="RNA CHAPERONE PROQ"/>
    <property type="match status" value="1"/>
</dbReference>
<evidence type="ECO:0000256" key="1">
    <source>
        <dbReference type="ARBA" id="ARBA00022490"/>
    </source>
</evidence>
<reference evidence="5 6" key="1">
    <citation type="journal article" date="2021" name="Microbiol. Spectr.">
        <title>A Single Bacterium Capable of Oxidation and Reduction of Iron at Circumneutral pH.</title>
        <authorList>
            <person name="Kato S."/>
            <person name="Ohkuma M."/>
        </authorList>
    </citation>
    <scope>NUCLEOTIDE SEQUENCE [LARGE SCALE GENOMIC DNA]</scope>
    <source>
        <strain evidence="5 6">MIZ03</strain>
    </source>
</reference>
<name>A0ABN6D7X2_9BURK</name>
<evidence type="ECO:0000256" key="3">
    <source>
        <dbReference type="ARBA" id="ARBA00023186"/>
    </source>
</evidence>
<dbReference type="Pfam" id="PF04352">
    <property type="entry name" value="ProQ"/>
    <property type="match status" value="1"/>
</dbReference>
<organism evidence="5 6">
    <name type="scientific">Rhodoferax lithotrophicus</name>
    <dbReference type="NCBI Taxonomy" id="2798804"/>
    <lineage>
        <taxon>Bacteria</taxon>
        <taxon>Pseudomonadati</taxon>
        <taxon>Pseudomonadota</taxon>
        <taxon>Betaproteobacteria</taxon>
        <taxon>Burkholderiales</taxon>
        <taxon>Comamonadaceae</taxon>
        <taxon>Rhodoferax</taxon>
    </lineage>
</organism>
<dbReference type="PANTHER" id="PTHR38106:SF1">
    <property type="entry name" value="RNA CHAPERONE PROQ"/>
    <property type="match status" value="1"/>
</dbReference>
<dbReference type="InterPro" id="IPR023529">
    <property type="entry name" value="ProQ"/>
</dbReference>
<keyword evidence="1" id="KW-0963">Cytoplasm</keyword>
<dbReference type="Proteomes" id="UP000824366">
    <property type="component" value="Chromosome"/>
</dbReference>
<evidence type="ECO:0000313" key="5">
    <source>
        <dbReference type="EMBL" id="BCO27733.1"/>
    </source>
</evidence>